<dbReference type="RefSeq" id="WP_345315594.1">
    <property type="nucleotide sequence ID" value="NZ_BAABLF010000005.1"/>
</dbReference>
<dbReference type="Pfam" id="PF07238">
    <property type="entry name" value="PilZ"/>
    <property type="match status" value="1"/>
</dbReference>
<feature type="domain" description="PilZ" evidence="1">
    <location>
        <begin position="6"/>
        <end position="96"/>
    </location>
</feature>
<dbReference type="Gene3D" id="2.40.10.220">
    <property type="entry name" value="predicted glycosyltransferase like domains"/>
    <property type="match status" value="1"/>
</dbReference>
<comment type="caution">
    <text evidence="2">The sequence shown here is derived from an EMBL/GenBank/DDBJ whole genome shotgun (WGS) entry which is preliminary data.</text>
</comment>
<dbReference type="EMBL" id="BAABLF010000005">
    <property type="protein sequence ID" value="GAA5187829.1"/>
    <property type="molecule type" value="Genomic_DNA"/>
</dbReference>
<dbReference type="InterPro" id="IPR009875">
    <property type="entry name" value="PilZ_domain"/>
</dbReference>
<accession>A0ABP9RX17</accession>
<gene>
    <name evidence="2" type="ORF">GCM10025772_06360</name>
</gene>
<proteinExistence type="predicted"/>
<evidence type="ECO:0000259" key="1">
    <source>
        <dbReference type="Pfam" id="PF07238"/>
    </source>
</evidence>
<keyword evidence="3" id="KW-1185">Reference proteome</keyword>
<dbReference type="Proteomes" id="UP001501600">
    <property type="component" value="Unassembled WGS sequence"/>
</dbReference>
<sequence length="108" mass="12024">MTCLEAQFDTPAQLYRAYMPFIRFGGLFFVTTRDHHLGELLVARFSLPDSDEWYTFEGVVVWCNPLGSQGGRPPGVGLAFQAEDNPFKPHIERLLAGELGSGQLTSTM</sequence>
<organism evidence="2 3">
    <name type="scientific">Ferrimonas gelatinilytica</name>
    <dbReference type="NCBI Taxonomy" id="1255257"/>
    <lineage>
        <taxon>Bacteria</taxon>
        <taxon>Pseudomonadati</taxon>
        <taxon>Pseudomonadota</taxon>
        <taxon>Gammaproteobacteria</taxon>
        <taxon>Alteromonadales</taxon>
        <taxon>Ferrimonadaceae</taxon>
        <taxon>Ferrimonas</taxon>
    </lineage>
</organism>
<name>A0ABP9RX17_9GAMM</name>
<protein>
    <submittedName>
        <fullName evidence="2">PilZ domain-containing protein</fullName>
    </submittedName>
</protein>
<reference evidence="3" key="1">
    <citation type="journal article" date="2019" name="Int. J. Syst. Evol. Microbiol.">
        <title>The Global Catalogue of Microorganisms (GCM) 10K type strain sequencing project: providing services to taxonomists for standard genome sequencing and annotation.</title>
        <authorList>
            <consortium name="The Broad Institute Genomics Platform"/>
            <consortium name="The Broad Institute Genome Sequencing Center for Infectious Disease"/>
            <person name="Wu L."/>
            <person name="Ma J."/>
        </authorList>
    </citation>
    <scope>NUCLEOTIDE SEQUENCE [LARGE SCALE GENOMIC DNA]</scope>
    <source>
        <strain evidence="3">JCM 18720</strain>
    </source>
</reference>
<evidence type="ECO:0000313" key="2">
    <source>
        <dbReference type="EMBL" id="GAA5187829.1"/>
    </source>
</evidence>
<evidence type="ECO:0000313" key="3">
    <source>
        <dbReference type="Proteomes" id="UP001501600"/>
    </source>
</evidence>